<organism evidence="1 2">
    <name type="scientific">Actinopolyspora alba</name>
    <dbReference type="NCBI Taxonomy" id="673379"/>
    <lineage>
        <taxon>Bacteria</taxon>
        <taxon>Bacillati</taxon>
        <taxon>Actinomycetota</taxon>
        <taxon>Actinomycetes</taxon>
        <taxon>Actinopolysporales</taxon>
        <taxon>Actinopolysporaceae</taxon>
        <taxon>Actinopolyspora</taxon>
        <taxon>Actinopolyspora alba group</taxon>
    </lineage>
</organism>
<evidence type="ECO:0000313" key="1">
    <source>
        <dbReference type="EMBL" id="SFE22888.1"/>
    </source>
</evidence>
<accession>A0A1I1YV78</accession>
<proteinExistence type="predicted"/>
<keyword evidence="2" id="KW-1185">Reference proteome</keyword>
<dbReference type="Proteomes" id="UP000198716">
    <property type="component" value="Unassembled WGS sequence"/>
</dbReference>
<dbReference type="EMBL" id="FOMZ01000009">
    <property type="protein sequence ID" value="SFE22888.1"/>
    <property type="molecule type" value="Genomic_DNA"/>
</dbReference>
<gene>
    <name evidence="1" type="ORF">SAMN04487819_109240</name>
</gene>
<protein>
    <submittedName>
        <fullName evidence="1">Uncharacterized protein</fullName>
    </submittedName>
</protein>
<name>A0A1I1YV78_9ACTN</name>
<sequence>MVMVKPSTPTRSMSVTHRWLVVTGVSRRMGTLDMALECLAESAIDALRLENWWGNAP</sequence>
<reference evidence="2" key="1">
    <citation type="submission" date="2016-10" db="EMBL/GenBank/DDBJ databases">
        <authorList>
            <person name="Varghese N."/>
            <person name="Submissions S."/>
        </authorList>
    </citation>
    <scope>NUCLEOTIDE SEQUENCE [LARGE SCALE GENOMIC DNA]</scope>
    <source>
        <strain evidence="2">DSM 45004</strain>
    </source>
</reference>
<evidence type="ECO:0000313" key="2">
    <source>
        <dbReference type="Proteomes" id="UP000198716"/>
    </source>
</evidence>
<dbReference type="AlphaFoldDB" id="A0A1I1YV78"/>